<dbReference type="Pfam" id="PF01979">
    <property type="entry name" value="Amidohydro_1"/>
    <property type="match status" value="1"/>
</dbReference>
<dbReference type="InterPro" id="IPR032466">
    <property type="entry name" value="Metal_Hydrolase"/>
</dbReference>
<dbReference type="OrthoDB" id="9782972at2"/>
<dbReference type="CDD" id="cd01299">
    <property type="entry name" value="Met_dep_hydrolase_A"/>
    <property type="match status" value="1"/>
</dbReference>
<dbReference type="GO" id="GO:0016810">
    <property type="term" value="F:hydrolase activity, acting on carbon-nitrogen (but not peptide) bonds"/>
    <property type="evidence" value="ECO:0007669"/>
    <property type="project" value="InterPro"/>
</dbReference>
<dbReference type="PANTHER" id="PTHR43135:SF3">
    <property type="entry name" value="ALPHA-D-RIBOSE 1-METHYLPHOSPHONATE 5-TRIPHOSPHATE DIPHOSPHATASE"/>
    <property type="match status" value="1"/>
</dbReference>
<dbReference type="SUPFAM" id="SSF51556">
    <property type="entry name" value="Metallo-dependent hydrolases"/>
    <property type="match status" value="1"/>
</dbReference>
<dbReference type="InterPro" id="IPR051781">
    <property type="entry name" value="Metallo-dep_Hydrolase"/>
</dbReference>
<keyword evidence="4" id="KW-1185">Reference proteome</keyword>
<dbReference type="SUPFAM" id="SSF51338">
    <property type="entry name" value="Composite domain of metallo-dependent hydrolases"/>
    <property type="match status" value="1"/>
</dbReference>
<dbReference type="Gene3D" id="3.20.20.140">
    <property type="entry name" value="Metal-dependent hydrolases"/>
    <property type="match status" value="1"/>
</dbReference>
<name>A0A395JVQ3_9GAMM</name>
<proteinExistence type="predicted"/>
<accession>A0A395JVQ3</accession>
<gene>
    <name evidence="3" type="ORF">DFR28_1011035</name>
</gene>
<keyword evidence="3" id="KW-0378">Hydrolase</keyword>
<dbReference type="RefSeq" id="WP_113953200.1">
    <property type="nucleotide sequence ID" value="NZ_QNRT01000001.1"/>
</dbReference>
<comment type="caution">
    <text evidence="3">The sequence shown here is derived from an EMBL/GenBank/DDBJ whole genome shotgun (WGS) entry which is preliminary data.</text>
</comment>
<evidence type="ECO:0000259" key="2">
    <source>
        <dbReference type="Pfam" id="PF01979"/>
    </source>
</evidence>
<dbReference type="InterPro" id="IPR011059">
    <property type="entry name" value="Metal-dep_hydrolase_composite"/>
</dbReference>
<dbReference type="Proteomes" id="UP000253083">
    <property type="component" value="Unassembled WGS sequence"/>
</dbReference>
<organism evidence="3 4">
    <name type="scientific">Arenicella xantha</name>
    <dbReference type="NCBI Taxonomy" id="644221"/>
    <lineage>
        <taxon>Bacteria</taxon>
        <taxon>Pseudomonadati</taxon>
        <taxon>Pseudomonadota</taxon>
        <taxon>Gammaproteobacteria</taxon>
        <taxon>Arenicellales</taxon>
        <taxon>Arenicellaceae</taxon>
        <taxon>Arenicella</taxon>
    </lineage>
</organism>
<feature type="chain" id="PRO_5017451915" evidence="1">
    <location>
        <begin position="23"/>
        <end position="422"/>
    </location>
</feature>
<reference evidence="3 4" key="1">
    <citation type="submission" date="2018-06" db="EMBL/GenBank/DDBJ databases">
        <title>Genomic Encyclopedia of Type Strains, Phase IV (KMG-IV): sequencing the most valuable type-strain genomes for metagenomic binning, comparative biology and taxonomic classification.</title>
        <authorList>
            <person name="Goeker M."/>
        </authorList>
    </citation>
    <scope>NUCLEOTIDE SEQUENCE [LARGE SCALE GENOMIC DNA]</scope>
    <source>
        <strain evidence="3 4">DSM 24032</strain>
    </source>
</reference>
<dbReference type="PANTHER" id="PTHR43135">
    <property type="entry name" value="ALPHA-D-RIBOSE 1-METHYLPHOSPHONATE 5-TRIPHOSPHATE DIPHOSPHATASE"/>
    <property type="match status" value="1"/>
</dbReference>
<evidence type="ECO:0000313" key="3">
    <source>
        <dbReference type="EMBL" id="RBP53648.1"/>
    </source>
</evidence>
<dbReference type="InParanoid" id="A0A395JVQ3"/>
<dbReference type="InterPro" id="IPR057744">
    <property type="entry name" value="OTAase-like"/>
</dbReference>
<dbReference type="AlphaFoldDB" id="A0A395JVQ3"/>
<keyword evidence="1" id="KW-0732">Signal</keyword>
<sequence length="422" mass="44737">MLPKAVLTAALSALLCVTHAQAATYLTADAMVDVIDGKLIANPVIVIDGDRIREFGSDLTIPADAETVINLSGMTLLPGLIDTHVHMTGSATEHGYKRLATSQTRAALRGAKNAARTLRAGVTTVRNLGAPGFIDVALRDAINDGDVLGPRMFVSGPSLGISGGHCDNNLLPVDFQVQSDGVADGPWEVAKKVRTNIKYGADLIKFCATGGVLSKGTKVGVQQYSLEEMQMIVQEAHRRGITVAAHAHGTEGIYAAIQAGVDSVEHASFIDDAGIQLAKQKGTYLSMDIYNTEYILGEGAKAGILEESLAKERKTGTLQRESFTRAVKAGIKMTMGTDAGVYPHGDNLKQLSRMVKFGMTPMQALQAASINPAKLLKREQDLGSLSAGRFADIIAVRGNPLEDISLLENVAFVMKGGAQIKE</sequence>
<feature type="signal peptide" evidence="1">
    <location>
        <begin position="1"/>
        <end position="22"/>
    </location>
</feature>
<protein>
    <submittedName>
        <fullName evidence="3">Imidazolonepropionase-like amidohydrolase</fullName>
    </submittedName>
</protein>
<dbReference type="InterPro" id="IPR006680">
    <property type="entry name" value="Amidohydro-rel"/>
</dbReference>
<feature type="domain" description="Amidohydrolase-related" evidence="2">
    <location>
        <begin position="75"/>
        <end position="417"/>
    </location>
</feature>
<dbReference type="Gene3D" id="2.30.40.10">
    <property type="entry name" value="Urease, subunit C, domain 1"/>
    <property type="match status" value="1"/>
</dbReference>
<dbReference type="EMBL" id="QNRT01000001">
    <property type="protein sequence ID" value="RBP53648.1"/>
    <property type="molecule type" value="Genomic_DNA"/>
</dbReference>
<evidence type="ECO:0000256" key="1">
    <source>
        <dbReference type="SAM" id="SignalP"/>
    </source>
</evidence>
<evidence type="ECO:0000313" key="4">
    <source>
        <dbReference type="Proteomes" id="UP000253083"/>
    </source>
</evidence>